<dbReference type="AlphaFoldDB" id="A0A1G8FGJ0"/>
<organism evidence="2 3">
    <name type="scientific">Aneurinibacillus thermoaerophilus</name>
    <dbReference type="NCBI Taxonomy" id="143495"/>
    <lineage>
        <taxon>Bacteria</taxon>
        <taxon>Bacillati</taxon>
        <taxon>Bacillota</taxon>
        <taxon>Bacilli</taxon>
        <taxon>Bacillales</taxon>
        <taxon>Paenibacillaceae</taxon>
        <taxon>Aneurinibacillus group</taxon>
        <taxon>Aneurinibacillus</taxon>
    </lineage>
</organism>
<reference evidence="2 3" key="1">
    <citation type="submission" date="2016-10" db="EMBL/GenBank/DDBJ databases">
        <authorList>
            <person name="de Groot N.N."/>
        </authorList>
    </citation>
    <scope>NUCLEOTIDE SEQUENCE [LARGE SCALE GENOMIC DNA]</scope>
    <source>
        <strain evidence="2 3">L 420-91</strain>
    </source>
</reference>
<proteinExistence type="predicted"/>
<dbReference type="GeneID" id="97142981"/>
<evidence type="ECO:0000313" key="3">
    <source>
        <dbReference type="Proteomes" id="UP000198956"/>
    </source>
</evidence>
<dbReference type="Proteomes" id="UP000198956">
    <property type="component" value="Unassembled WGS sequence"/>
</dbReference>
<dbReference type="Proteomes" id="UP000826616">
    <property type="component" value="Chromosome"/>
</dbReference>
<evidence type="ECO:0000313" key="2">
    <source>
        <dbReference type="EMBL" id="SDH81225.1"/>
    </source>
</evidence>
<keyword evidence="4" id="KW-1185">Reference proteome</keyword>
<name>A0A1G8FGJ0_ANETH</name>
<sequence>MNINAIIEIVKKIPKDKWNDEKTIKKAIKAAGKVHGKTFSEAELNKYVQQFRSFSKGGGSLSLLSMLLKSGVNMEQINDIKKKMRS</sequence>
<evidence type="ECO:0000313" key="4">
    <source>
        <dbReference type="Proteomes" id="UP000826616"/>
    </source>
</evidence>
<reference evidence="1 4" key="2">
    <citation type="submission" date="2021-08" db="EMBL/GenBank/DDBJ databases">
        <title>Complete genome sequence of the strain Aneurinibacillus thermoaerophilus CCM 8960.</title>
        <authorList>
            <person name="Musilova J."/>
            <person name="Kourilova X."/>
            <person name="Pernicova I."/>
            <person name="Bezdicek M."/>
            <person name="Lengerova M."/>
            <person name="Obruca S."/>
            <person name="Sedlar K."/>
        </authorList>
    </citation>
    <scope>NUCLEOTIDE SEQUENCE [LARGE SCALE GENOMIC DNA]</scope>
    <source>
        <strain evidence="1 4">CCM 8960</strain>
    </source>
</reference>
<protein>
    <submittedName>
        <fullName evidence="2">Uncharacterized protein</fullName>
    </submittedName>
</protein>
<dbReference type="EMBL" id="CP080764">
    <property type="protein sequence ID" value="QYY42426.1"/>
    <property type="molecule type" value="Genomic_DNA"/>
</dbReference>
<dbReference type="EMBL" id="FNDE01000066">
    <property type="protein sequence ID" value="SDH81225.1"/>
    <property type="molecule type" value="Genomic_DNA"/>
</dbReference>
<gene>
    <name evidence="1" type="ORF">K3F53_16490</name>
    <name evidence="2" type="ORF">SAMN04489735_10663</name>
</gene>
<accession>A0A1G8FGJ0</accession>
<evidence type="ECO:0000313" key="1">
    <source>
        <dbReference type="EMBL" id="QYY42426.1"/>
    </source>
</evidence>
<dbReference type="RefSeq" id="WP_057897579.1">
    <property type="nucleotide sequence ID" value="NZ_CP080764.1"/>
</dbReference>